<feature type="domain" description="Nucleoside phosphorylase" evidence="1">
    <location>
        <begin position="8"/>
        <end position="225"/>
    </location>
</feature>
<evidence type="ECO:0000313" key="3">
    <source>
        <dbReference type="Proteomes" id="UP000214646"/>
    </source>
</evidence>
<dbReference type="GO" id="GO:0009116">
    <property type="term" value="P:nucleoside metabolic process"/>
    <property type="evidence" value="ECO:0007669"/>
    <property type="project" value="InterPro"/>
</dbReference>
<dbReference type="Gene3D" id="3.40.50.1580">
    <property type="entry name" value="Nucleoside phosphorylase domain"/>
    <property type="match status" value="1"/>
</dbReference>
<evidence type="ECO:0000259" key="1">
    <source>
        <dbReference type="Pfam" id="PF01048"/>
    </source>
</evidence>
<dbReference type="InterPro" id="IPR000845">
    <property type="entry name" value="Nucleoside_phosphorylase_d"/>
</dbReference>
<dbReference type="GO" id="GO:0019284">
    <property type="term" value="P:L-methionine salvage from S-adenosylmethionine"/>
    <property type="evidence" value="ECO:0007669"/>
    <property type="project" value="TreeGrafter"/>
</dbReference>
<accession>A0A225DPP8</accession>
<dbReference type="Pfam" id="PF01048">
    <property type="entry name" value="PNP_UDP_1"/>
    <property type="match status" value="1"/>
</dbReference>
<organism evidence="2 3">
    <name type="scientific">Fimbriiglobus ruber</name>
    <dbReference type="NCBI Taxonomy" id="1908690"/>
    <lineage>
        <taxon>Bacteria</taxon>
        <taxon>Pseudomonadati</taxon>
        <taxon>Planctomycetota</taxon>
        <taxon>Planctomycetia</taxon>
        <taxon>Gemmatales</taxon>
        <taxon>Gemmataceae</taxon>
        <taxon>Fimbriiglobus</taxon>
    </lineage>
</organism>
<name>A0A225DPP8_9BACT</name>
<dbReference type="GO" id="GO:0008782">
    <property type="term" value="F:adenosylhomocysteine nucleosidase activity"/>
    <property type="evidence" value="ECO:0007669"/>
    <property type="project" value="TreeGrafter"/>
</dbReference>
<evidence type="ECO:0000313" key="2">
    <source>
        <dbReference type="EMBL" id="OWK43410.1"/>
    </source>
</evidence>
<dbReference type="PANTHER" id="PTHR46832:SF1">
    <property type="entry name" value="5'-METHYLTHIOADENOSINE_S-ADENOSYLHOMOCYSTEINE NUCLEOSIDASE"/>
    <property type="match status" value="1"/>
</dbReference>
<dbReference type="GO" id="GO:0005829">
    <property type="term" value="C:cytosol"/>
    <property type="evidence" value="ECO:0007669"/>
    <property type="project" value="TreeGrafter"/>
</dbReference>
<dbReference type="Proteomes" id="UP000214646">
    <property type="component" value="Unassembled WGS sequence"/>
</dbReference>
<dbReference type="AlphaFoldDB" id="A0A225DPP8"/>
<dbReference type="CDD" id="cd09008">
    <property type="entry name" value="MTAN"/>
    <property type="match status" value="1"/>
</dbReference>
<keyword evidence="3" id="KW-1185">Reference proteome</keyword>
<dbReference type="PANTHER" id="PTHR46832">
    <property type="entry name" value="5'-METHYLTHIOADENOSINE/S-ADENOSYLHOMOCYSTEINE NUCLEOSIDASE"/>
    <property type="match status" value="1"/>
</dbReference>
<dbReference type="OrthoDB" id="9792278at2"/>
<gene>
    <name evidence="2" type="ORF">FRUB_03009</name>
</gene>
<dbReference type="RefSeq" id="WP_088254252.1">
    <property type="nucleotide sequence ID" value="NZ_NIDE01000004.1"/>
</dbReference>
<sequence>MSATPTEVALLTPLPEEKDALAATFVALGRQPVPVVVGRLSCVRFPDVSLTVAVGGHGKAQFGIQTQHLLDHGAYRLVICAGAAGSLRDDVGVGDVVAATATVEHDYTLLFASRPLPRFDGHAAALNSLRQLPQRTALPFRLHFGPVASGDEDVVATERAKELASKTGALCVAWEGAGAARACRFGGVPFMELRGVTDHADKSAPQDFDHNLPLCMGHLGQLLDAWLPLL</sequence>
<proteinExistence type="predicted"/>
<protein>
    <submittedName>
        <fullName evidence="2">5'-methylthioadenosine nucleosidase</fullName>
    </submittedName>
</protein>
<dbReference type="SUPFAM" id="SSF53167">
    <property type="entry name" value="Purine and uridine phosphorylases"/>
    <property type="match status" value="1"/>
</dbReference>
<dbReference type="EMBL" id="NIDE01000004">
    <property type="protein sequence ID" value="OWK43410.1"/>
    <property type="molecule type" value="Genomic_DNA"/>
</dbReference>
<dbReference type="InterPro" id="IPR035994">
    <property type="entry name" value="Nucleoside_phosphorylase_sf"/>
</dbReference>
<comment type="caution">
    <text evidence="2">The sequence shown here is derived from an EMBL/GenBank/DDBJ whole genome shotgun (WGS) entry which is preliminary data.</text>
</comment>
<dbReference type="GO" id="GO:0008930">
    <property type="term" value="F:methylthioadenosine nucleosidase activity"/>
    <property type="evidence" value="ECO:0007669"/>
    <property type="project" value="TreeGrafter"/>
</dbReference>
<reference evidence="3" key="1">
    <citation type="submission" date="2017-06" db="EMBL/GenBank/DDBJ databases">
        <title>Genome analysis of Fimbriiglobus ruber SP5, the first member of the order Planctomycetales with confirmed chitinolytic capability.</title>
        <authorList>
            <person name="Ravin N.V."/>
            <person name="Rakitin A.L."/>
            <person name="Ivanova A.A."/>
            <person name="Beletsky A.V."/>
            <person name="Kulichevskaya I.S."/>
            <person name="Mardanov A.V."/>
            <person name="Dedysh S.N."/>
        </authorList>
    </citation>
    <scope>NUCLEOTIDE SEQUENCE [LARGE SCALE GENOMIC DNA]</scope>
    <source>
        <strain evidence="3">SP5</strain>
    </source>
</reference>